<protein>
    <submittedName>
        <fullName evidence="1">Uncharacterized protein</fullName>
    </submittedName>
</protein>
<keyword evidence="2" id="KW-1185">Reference proteome</keyword>
<sequence>MLSHQFSGELFFHLWTCSYSNSEETCAKNDGPKSANDERAKLGLNTSMEWNCVCKFGEKAVSMGNALFKPPKGVKCQNVIVTEDATVNKALKQQQMLKNDMKCAYGGKHCAMVYCSAGLLKFDERICTNAATEDECAKVPAKINAKRKNLSLPTTEDWNCTCQFVTEDEESETPSDNNHHNVGNRFGMILPVPILLGILSLFHPDIFGSA</sequence>
<name>A0ABD2K5H9_HETSC</name>
<evidence type="ECO:0000313" key="2">
    <source>
        <dbReference type="Proteomes" id="UP001620645"/>
    </source>
</evidence>
<gene>
    <name evidence="1" type="ORF">niasHS_001984</name>
</gene>
<organism evidence="1 2">
    <name type="scientific">Heterodera schachtii</name>
    <name type="common">Sugarbeet cyst nematode worm</name>
    <name type="synonym">Tylenchus schachtii</name>
    <dbReference type="NCBI Taxonomy" id="97005"/>
    <lineage>
        <taxon>Eukaryota</taxon>
        <taxon>Metazoa</taxon>
        <taxon>Ecdysozoa</taxon>
        <taxon>Nematoda</taxon>
        <taxon>Chromadorea</taxon>
        <taxon>Rhabditida</taxon>
        <taxon>Tylenchina</taxon>
        <taxon>Tylenchomorpha</taxon>
        <taxon>Tylenchoidea</taxon>
        <taxon>Heteroderidae</taxon>
        <taxon>Heteroderinae</taxon>
        <taxon>Heterodera</taxon>
    </lineage>
</organism>
<dbReference type="Proteomes" id="UP001620645">
    <property type="component" value="Unassembled WGS sequence"/>
</dbReference>
<comment type="caution">
    <text evidence="1">The sequence shown here is derived from an EMBL/GenBank/DDBJ whole genome shotgun (WGS) entry which is preliminary data.</text>
</comment>
<reference evidence="1 2" key="1">
    <citation type="submission" date="2024-10" db="EMBL/GenBank/DDBJ databases">
        <authorList>
            <person name="Kim D."/>
        </authorList>
    </citation>
    <scope>NUCLEOTIDE SEQUENCE [LARGE SCALE GENOMIC DNA]</scope>
    <source>
        <strain evidence="1">Taebaek</strain>
    </source>
</reference>
<accession>A0ABD2K5H9</accession>
<evidence type="ECO:0000313" key="1">
    <source>
        <dbReference type="EMBL" id="KAL3098148.1"/>
    </source>
</evidence>
<dbReference type="AlphaFoldDB" id="A0ABD2K5H9"/>
<proteinExistence type="predicted"/>
<dbReference type="EMBL" id="JBICCN010000051">
    <property type="protein sequence ID" value="KAL3098148.1"/>
    <property type="molecule type" value="Genomic_DNA"/>
</dbReference>